<dbReference type="InterPro" id="IPR036028">
    <property type="entry name" value="SH3-like_dom_sf"/>
</dbReference>
<evidence type="ECO:0000256" key="10">
    <source>
        <dbReference type="SAM" id="MobiDB-lite"/>
    </source>
</evidence>
<dbReference type="GO" id="GO:0051015">
    <property type="term" value="F:actin filament binding"/>
    <property type="evidence" value="ECO:0007669"/>
    <property type="project" value="TreeGrafter"/>
</dbReference>
<dbReference type="eggNOG" id="KOG0162">
    <property type="taxonomic scope" value="Eukaryota"/>
</dbReference>
<dbReference type="SUPFAM" id="SSF52540">
    <property type="entry name" value="P-loop containing nucleoside triphosphate hydrolases"/>
    <property type="match status" value="1"/>
</dbReference>
<dbReference type="OrthoDB" id="6108017at2759"/>
<dbReference type="SMART" id="SM00326">
    <property type="entry name" value="SH3"/>
    <property type="match status" value="1"/>
</dbReference>
<dbReference type="Gene3D" id="2.30.30.40">
    <property type="entry name" value="SH3 Domains"/>
    <property type="match status" value="1"/>
</dbReference>
<evidence type="ECO:0000256" key="6">
    <source>
        <dbReference type="ARBA" id="ARBA00023175"/>
    </source>
</evidence>
<dbReference type="InParanoid" id="F2U8S7"/>
<dbReference type="FunFam" id="2.30.30.40:FF:000072">
    <property type="entry name" value="Unconventional Myosin IB"/>
    <property type="match status" value="1"/>
</dbReference>
<dbReference type="PROSITE" id="PS51456">
    <property type="entry name" value="MYOSIN_MOTOR"/>
    <property type="match status" value="1"/>
</dbReference>
<feature type="binding site" evidence="9">
    <location>
        <begin position="107"/>
        <end position="114"/>
    </location>
    <ligand>
        <name>ATP</name>
        <dbReference type="ChEBI" id="CHEBI:30616"/>
    </ligand>
</feature>
<dbReference type="Pfam" id="PF00018">
    <property type="entry name" value="SH3_1"/>
    <property type="match status" value="1"/>
</dbReference>
<dbReference type="PROSITE" id="PS50002">
    <property type="entry name" value="SH3"/>
    <property type="match status" value="1"/>
</dbReference>
<dbReference type="PRINTS" id="PR00193">
    <property type="entry name" value="MYOSINHEAVY"/>
</dbReference>
<evidence type="ECO:0000313" key="15">
    <source>
        <dbReference type="Proteomes" id="UP000007799"/>
    </source>
</evidence>
<gene>
    <name evidence="14" type="ORF">PTSG_04512</name>
</gene>
<evidence type="ECO:0000259" key="13">
    <source>
        <dbReference type="PROSITE" id="PS51757"/>
    </source>
</evidence>
<keyword evidence="5 9" id="KW-0518">Myosin</keyword>
<sequence length="1062" mass="121345">MPPHWQSKTKQASSGVEDMVLISKINEDAICDNLKKRYMDDLIYTYIGPVLISVNPFKQMPYFTDKEVEMYQGAAIYENPPHVYALTDDCYRNMLIDSENQCVIISGESGAGKTVAAKFIMGYLAKVSGGGADIQRVKDVILESNPLLEAFGNAKTVRNNNSSRFGKYIEIQFSRAGQPDGGKISNFLLEKSRVVSQNPEERNFHIFYQLCAGASEHHRQNLGISSPDYYNYLNQSGCDRVPGIDDVADFNETQRAMAVMNISDDYQWEVLKVVASILHLGNITFVESGNYAQVADDSFLEFPAYLLGVDVGLLKAKLLTRIMESRWGGKTETTTVTLTVEQAAYTRDALAKALYARLFDYLVNSVNAAMAKEKVELSIGVLDIYGFEIFNNNGFEQFCINFVNEKLQQIFIELTLKAEQEEYVREGISWKPIEFFNNKIVCDLVEEKRPPGIMCVLDDVCATLHAQTDGADSKLLEKLIGAVGTHQHFNSFTGETAPLAHEHGREQHGFCERNRDFILPDLLQLIQSSTDGFIVALFPDDPNPTDKHGRKKKQATAGGKIRTQANLLVDKLMQCAPHYIRCIKPNETKKAHDWDRSRCLHQVRYLGLQENIRVRRAGFAYRREFEKFLTRYAILTKETFPRWHGDPKQGIHHLMDSVAMDRDQWQLGVSKVFIKNPESLFLLEEVRERKFDAYARKIQTTYRRWKAQQYYEELKQKASDILMHKKQRRYGTINRNFVGDYIGYGDNPSLRALVGKKERVEFAYTVVKYDRRFRPQKRDLLLTAKAIYIIGREKQKKGPNKGEVLEVVKRHIEMTNIGSVSLSTKQDDFVILHVPSEYDTPMEMVFKTEFLTLLAEKYEAATGRKLQTHFSDRLTFQLKKEGWGGGGSREIEFMEGQHWLVKPSGKKLLVYSPRGLPADSTPGSHHFAGRGGGVSHMRQPQQQRAPMQQRQPQQQQYNYQQQQQQPQQAYQQPVQAQAQRKVKKKAPPPPGKGRRKPPPPKPKLPQARVLYDYDAQDADELTIRFNETVSIVRKDPSGWWQGRLRGKEGLFPGNYVEELSEA</sequence>
<dbReference type="GO" id="GO:0005886">
    <property type="term" value="C:plasma membrane"/>
    <property type="evidence" value="ECO:0007669"/>
    <property type="project" value="TreeGrafter"/>
</dbReference>
<feature type="domain" description="SH3" evidence="11">
    <location>
        <begin position="1002"/>
        <end position="1061"/>
    </location>
</feature>
<dbReference type="FunFam" id="1.10.10.820:FF:000001">
    <property type="entry name" value="Myosin heavy chain"/>
    <property type="match status" value="1"/>
</dbReference>
<dbReference type="PANTHER" id="PTHR13140">
    <property type="entry name" value="MYOSIN"/>
    <property type="match status" value="1"/>
</dbReference>
<feature type="compositionally biased region" description="Basic residues" evidence="10">
    <location>
        <begin position="980"/>
        <end position="998"/>
    </location>
</feature>
<evidence type="ECO:0000256" key="4">
    <source>
        <dbReference type="ARBA" id="ARBA00022840"/>
    </source>
</evidence>
<dbReference type="Gene3D" id="1.20.5.4820">
    <property type="match status" value="1"/>
</dbReference>
<dbReference type="Gene3D" id="3.40.850.10">
    <property type="entry name" value="Kinesin motor domain"/>
    <property type="match status" value="1"/>
</dbReference>
<dbReference type="GO" id="GO:0006897">
    <property type="term" value="P:endocytosis"/>
    <property type="evidence" value="ECO:0007669"/>
    <property type="project" value="TreeGrafter"/>
</dbReference>
<feature type="region of interest" description="Disordered" evidence="10">
    <location>
        <begin position="912"/>
        <end position="1005"/>
    </location>
</feature>
<dbReference type="Gene3D" id="1.10.10.820">
    <property type="match status" value="1"/>
</dbReference>
<feature type="domain" description="TH1" evidence="13">
    <location>
        <begin position="726"/>
        <end position="923"/>
    </location>
</feature>
<dbReference type="InterPro" id="IPR036961">
    <property type="entry name" value="Kinesin_motor_dom_sf"/>
</dbReference>
<dbReference type="InterPro" id="IPR001452">
    <property type="entry name" value="SH3_domain"/>
</dbReference>
<dbReference type="SMART" id="SM00242">
    <property type="entry name" value="MYSc"/>
    <property type="match status" value="1"/>
</dbReference>
<dbReference type="InterPro" id="IPR036072">
    <property type="entry name" value="MYSc_Myo1"/>
</dbReference>
<dbReference type="Gene3D" id="1.20.120.720">
    <property type="entry name" value="Myosin VI head, motor domain, U50 subdomain"/>
    <property type="match status" value="1"/>
</dbReference>
<evidence type="ECO:0000256" key="8">
    <source>
        <dbReference type="PROSITE-ProRule" id="PRU00192"/>
    </source>
</evidence>
<evidence type="ECO:0000256" key="5">
    <source>
        <dbReference type="ARBA" id="ARBA00023123"/>
    </source>
</evidence>
<proteinExistence type="inferred from homology"/>
<feature type="domain" description="Myosin motor" evidence="12">
    <location>
        <begin position="14"/>
        <end position="688"/>
    </location>
</feature>
<dbReference type="GeneID" id="16075191"/>
<dbReference type="PRINTS" id="PR00452">
    <property type="entry name" value="SH3DOMAIN"/>
</dbReference>
<dbReference type="FunCoup" id="F2U8S7">
    <property type="interactions" value="363"/>
</dbReference>
<dbReference type="GO" id="GO:0005524">
    <property type="term" value="F:ATP binding"/>
    <property type="evidence" value="ECO:0007669"/>
    <property type="project" value="UniProtKB-UniRule"/>
</dbReference>
<protein>
    <submittedName>
        <fullName evidence="14">Myosin IE</fullName>
    </submittedName>
</protein>
<dbReference type="Proteomes" id="UP000007799">
    <property type="component" value="Unassembled WGS sequence"/>
</dbReference>
<dbReference type="SUPFAM" id="SSF50044">
    <property type="entry name" value="SH3-domain"/>
    <property type="match status" value="1"/>
</dbReference>
<dbReference type="GO" id="GO:0005737">
    <property type="term" value="C:cytoplasm"/>
    <property type="evidence" value="ECO:0007669"/>
    <property type="project" value="TreeGrafter"/>
</dbReference>
<dbReference type="AlphaFoldDB" id="F2U8S7"/>
<dbReference type="InterPro" id="IPR010926">
    <property type="entry name" value="Myosin_TH1"/>
</dbReference>
<evidence type="ECO:0000256" key="3">
    <source>
        <dbReference type="ARBA" id="ARBA00022741"/>
    </source>
</evidence>
<evidence type="ECO:0000313" key="14">
    <source>
        <dbReference type="EMBL" id="EGD72785.1"/>
    </source>
</evidence>
<dbReference type="STRING" id="946362.F2U8S7"/>
<organism evidence="15">
    <name type="scientific">Salpingoeca rosetta (strain ATCC 50818 / BSB-021)</name>
    <dbReference type="NCBI Taxonomy" id="946362"/>
    <lineage>
        <taxon>Eukaryota</taxon>
        <taxon>Choanoflagellata</taxon>
        <taxon>Craspedida</taxon>
        <taxon>Salpingoecidae</taxon>
        <taxon>Salpingoeca</taxon>
    </lineage>
</organism>
<evidence type="ECO:0000256" key="1">
    <source>
        <dbReference type="ARBA" id="ARBA00008314"/>
    </source>
</evidence>
<dbReference type="KEGG" id="sre:PTSG_04512"/>
<evidence type="ECO:0000256" key="7">
    <source>
        <dbReference type="ARBA" id="ARBA00023203"/>
    </source>
</evidence>
<dbReference type="CDD" id="cd01378">
    <property type="entry name" value="MYSc_Myo1"/>
    <property type="match status" value="1"/>
</dbReference>
<reference evidence="14" key="1">
    <citation type="submission" date="2009-08" db="EMBL/GenBank/DDBJ databases">
        <title>Annotation of Salpingoeca rosetta.</title>
        <authorList>
            <consortium name="The Broad Institute Genome Sequencing Platform"/>
            <person name="Russ C."/>
            <person name="Cuomo C."/>
            <person name="Burger G."/>
            <person name="Gray M.W."/>
            <person name="Holland P.W.H."/>
            <person name="King N."/>
            <person name="Lang F.B.F."/>
            <person name="Roger A.J."/>
            <person name="Ruiz-Trillo I."/>
            <person name="Young S.K."/>
            <person name="Zeng Q."/>
            <person name="Gargeya S."/>
            <person name="Alvarado L."/>
            <person name="Berlin A."/>
            <person name="Chapman S.B."/>
            <person name="Chen Z."/>
            <person name="Freedman E."/>
            <person name="Gellesch M."/>
            <person name="Goldberg J."/>
            <person name="Griggs A."/>
            <person name="Gujja S."/>
            <person name="Heilman E."/>
            <person name="Heiman D."/>
            <person name="Howarth C."/>
            <person name="Mehta T."/>
            <person name="Neiman D."/>
            <person name="Pearson M."/>
            <person name="Roberts A."/>
            <person name="Saif S."/>
            <person name="Shea T."/>
            <person name="Shenoy N."/>
            <person name="Sisk P."/>
            <person name="Stolte C."/>
            <person name="Sykes S."/>
            <person name="White J."/>
            <person name="Yandava C."/>
            <person name="Haas B."/>
            <person name="Nusbaum C."/>
            <person name="Birren B."/>
        </authorList>
    </citation>
    <scope>NUCLEOTIDE SEQUENCE [LARGE SCALE GENOMIC DNA]</scope>
    <source>
        <strain evidence="14">ATCC 50818</strain>
    </source>
</reference>
<keyword evidence="2 8" id="KW-0728">SH3 domain</keyword>
<comment type="similarity">
    <text evidence="1 9">Belongs to the TRAFAC class myosin-kinesin ATPase superfamily. Myosin family.</text>
</comment>
<keyword evidence="6 9" id="KW-0505">Motor protein</keyword>
<dbReference type="PANTHER" id="PTHR13140:SF729">
    <property type="entry name" value="UNCONVENTIONAL MYOSIN-IE"/>
    <property type="match status" value="1"/>
</dbReference>
<dbReference type="EMBL" id="GL832964">
    <property type="protein sequence ID" value="EGD72785.1"/>
    <property type="molecule type" value="Genomic_DNA"/>
</dbReference>
<dbReference type="GO" id="GO:0016459">
    <property type="term" value="C:myosin complex"/>
    <property type="evidence" value="ECO:0007669"/>
    <property type="project" value="UniProtKB-KW"/>
</dbReference>
<dbReference type="RefSeq" id="XP_004994608.1">
    <property type="nucleotide sequence ID" value="XM_004994551.1"/>
</dbReference>
<dbReference type="Gene3D" id="1.20.58.530">
    <property type="match status" value="1"/>
</dbReference>
<evidence type="ECO:0000259" key="11">
    <source>
        <dbReference type="PROSITE" id="PS50002"/>
    </source>
</evidence>
<evidence type="ECO:0000256" key="2">
    <source>
        <dbReference type="ARBA" id="ARBA00022443"/>
    </source>
</evidence>
<name>F2U8S7_SALR5</name>
<feature type="compositionally biased region" description="Low complexity" evidence="10">
    <location>
        <begin position="938"/>
        <end position="979"/>
    </location>
</feature>
<evidence type="ECO:0000259" key="12">
    <source>
        <dbReference type="PROSITE" id="PS51456"/>
    </source>
</evidence>
<keyword evidence="3 9" id="KW-0547">Nucleotide-binding</keyword>
<accession>F2U8S7</accession>
<dbReference type="InterPro" id="IPR027417">
    <property type="entry name" value="P-loop_NTPase"/>
</dbReference>
<dbReference type="FunFam" id="1.20.58.530:FF:000007">
    <property type="entry name" value="Myosin IE"/>
    <property type="match status" value="1"/>
</dbReference>
<keyword evidence="7 9" id="KW-0009">Actin-binding</keyword>
<keyword evidence="4 9" id="KW-0067">ATP-binding</keyword>
<dbReference type="OMA" id="NDQENQC"/>
<dbReference type="PROSITE" id="PS51757">
    <property type="entry name" value="TH1"/>
    <property type="match status" value="1"/>
</dbReference>
<feature type="region of interest" description="Actin-binding" evidence="9">
    <location>
        <begin position="565"/>
        <end position="587"/>
    </location>
</feature>
<dbReference type="FunFam" id="3.40.850.10:FF:000101">
    <property type="entry name" value="Slow myosin heavy chain 2"/>
    <property type="match status" value="1"/>
</dbReference>
<dbReference type="GO" id="GO:0000146">
    <property type="term" value="F:microfilament motor activity"/>
    <property type="evidence" value="ECO:0007669"/>
    <property type="project" value="TreeGrafter"/>
</dbReference>
<evidence type="ECO:0000256" key="9">
    <source>
        <dbReference type="PROSITE-ProRule" id="PRU00782"/>
    </source>
</evidence>
<dbReference type="Pfam" id="PF00063">
    <property type="entry name" value="Myosin_head"/>
    <property type="match status" value="1"/>
</dbReference>
<keyword evidence="15" id="KW-1185">Reference proteome</keyword>
<dbReference type="Pfam" id="PF06017">
    <property type="entry name" value="Myosin_TH1"/>
    <property type="match status" value="1"/>
</dbReference>
<dbReference type="InterPro" id="IPR001609">
    <property type="entry name" value="Myosin_head_motor_dom-like"/>
</dbReference>
<dbReference type="GO" id="GO:0007015">
    <property type="term" value="P:actin filament organization"/>
    <property type="evidence" value="ECO:0007669"/>
    <property type="project" value="TreeGrafter"/>
</dbReference>